<dbReference type="Proteomes" id="UP000789833">
    <property type="component" value="Unassembled WGS sequence"/>
</dbReference>
<dbReference type="RefSeq" id="WP_230500952.1">
    <property type="nucleotide sequence ID" value="NZ_CAKJTJ010000007.1"/>
</dbReference>
<evidence type="ECO:0000313" key="3">
    <source>
        <dbReference type="Proteomes" id="UP000789833"/>
    </source>
</evidence>
<feature type="compositionally biased region" description="Low complexity" evidence="1">
    <location>
        <begin position="45"/>
        <end position="59"/>
    </location>
</feature>
<name>A0ABM8YML6_9BACI</name>
<organism evidence="2 3">
    <name type="scientific">Sutcliffiella rhizosphaerae</name>
    <dbReference type="NCBI Taxonomy" id="2880967"/>
    <lineage>
        <taxon>Bacteria</taxon>
        <taxon>Bacillati</taxon>
        <taxon>Bacillota</taxon>
        <taxon>Bacilli</taxon>
        <taxon>Bacillales</taxon>
        <taxon>Bacillaceae</taxon>
        <taxon>Sutcliffiella</taxon>
    </lineage>
</organism>
<comment type="caution">
    <text evidence="2">The sequence shown here is derived from an EMBL/GenBank/DDBJ whole genome shotgun (WGS) entry which is preliminary data.</text>
</comment>
<evidence type="ECO:0000313" key="2">
    <source>
        <dbReference type="EMBL" id="CAG9621055.1"/>
    </source>
</evidence>
<evidence type="ECO:0000256" key="1">
    <source>
        <dbReference type="SAM" id="MobiDB-lite"/>
    </source>
</evidence>
<accession>A0ABM8YML6</accession>
<dbReference type="EMBL" id="CAKJTJ010000007">
    <property type="protein sequence ID" value="CAG9621055.1"/>
    <property type="molecule type" value="Genomic_DNA"/>
</dbReference>
<proteinExistence type="predicted"/>
<sequence length="242" mass="26266">MKKEKIKKPFYKKWWVWLIAVIIVIGIAIGGTEDPVAESGSTPASTDTQNNQNDSSDNNDSSDDGEDTNEEGATEEPSGQTFTNGTYLVGEDIEAGLYRAVATGFAGMAYVERASDVSMEFDDIIANIVLTGDGYVEILEGDVAVKIQGAELTKVVYEELEKNIQAEVEDGIYLVGIDIEPGQYKVEVTDTVTGMAYVERASRVSMGFEDIIANEIFEGQGYVNVSESDFAVKVQGAKLIKN</sequence>
<reference evidence="2 3" key="1">
    <citation type="submission" date="2021-10" db="EMBL/GenBank/DDBJ databases">
        <authorList>
            <person name="Criscuolo A."/>
        </authorList>
    </citation>
    <scope>NUCLEOTIDE SEQUENCE [LARGE SCALE GENOMIC DNA]</scope>
    <source>
        <strain evidence="3">CIP 111883</strain>
    </source>
</reference>
<protein>
    <submittedName>
        <fullName evidence="2">Uncharacterized protein</fullName>
    </submittedName>
</protein>
<feature type="region of interest" description="Disordered" evidence="1">
    <location>
        <begin position="34"/>
        <end position="85"/>
    </location>
</feature>
<gene>
    <name evidence="2" type="ORF">BACCIP111883_01827</name>
</gene>
<feature type="compositionally biased region" description="Acidic residues" evidence="1">
    <location>
        <begin position="60"/>
        <end position="74"/>
    </location>
</feature>
<keyword evidence="3" id="KW-1185">Reference proteome</keyword>